<accession>A0A2R3MUT7</accession>
<sequence>MKLFQTVEDRDNPDYIESNAPFICKAANAWLGEGYYFWDTLIANAHWWGKVRYRENYVIVEYTCDLLNGKCFDLHGNMEHLKSFNEVIDFLKSQKLVTKTTTVAKVIEYLKSKAGLASKYDGIRAYGHFSRSNPIFIPFEDSEKSCLELLPAVQICLFRKKSFNLSAGKIIYPNHYNINYLV</sequence>
<comment type="caution">
    <text evidence="1">The sequence shown here is derived from an EMBL/GenBank/DDBJ whole genome shotgun (WGS) entry which is preliminary data.</text>
</comment>
<name>A0A2R3MUT7_9BACE</name>
<dbReference type="RefSeq" id="WP_106070236.1">
    <property type="nucleotide sequence ID" value="NZ_CP027234.1"/>
</dbReference>
<dbReference type="AlphaFoldDB" id="A0A2R3MUT7"/>
<reference evidence="1 2" key="1">
    <citation type="submission" date="2019-03" db="EMBL/GenBank/DDBJ databases">
        <title>Genomic Encyclopedia of Type Strains, Phase IV (KMG-IV): sequencing the most valuable type-strain genomes for metagenomic binning, comparative biology and taxonomic classification.</title>
        <authorList>
            <person name="Goeker M."/>
        </authorList>
    </citation>
    <scope>NUCLEOTIDE SEQUENCE [LARGE SCALE GENOMIC DNA]</scope>
    <source>
        <strain evidence="1 2">DSM 23917</strain>
    </source>
</reference>
<evidence type="ECO:0000313" key="1">
    <source>
        <dbReference type="EMBL" id="TCO88905.1"/>
    </source>
</evidence>
<evidence type="ECO:0000313" key="2">
    <source>
        <dbReference type="Proteomes" id="UP000295600"/>
    </source>
</evidence>
<dbReference type="KEGG" id="bhf:C3V43_13685"/>
<protein>
    <submittedName>
        <fullName evidence="1">Uncharacterized protein</fullName>
    </submittedName>
</protein>
<dbReference type="GeneID" id="94549456"/>
<dbReference type="Proteomes" id="UP000295600">
    <property type="component" value="Unassembled WGS sequence"/>
</dbReference>
<proteinExistence type="predicted"/>
<organism evidence="1 2">
    <name type="scientific">Prevotella heparinolytica</name>
    <dbReference type="NCBI Taxonomy" id="28113"/>
    <lineage>
        <taxon>Bacteria</taxon>
        <taxon>Pseudomonadati</taxon>
        <taxon>Bacteroidota</taxon>
        <taxon>Bacteroidia</taxon>
        <taxon>Bacteroidales</taxon>
        <taxon>Bacteroidaceae</taxon>
        <taxon>Bacteroides</taxon>
    </lineage>
</organism>
<dbReference type="EMBL" id="SLXB01000023">
    <property type="protein sequence ID" value="TCO88905.1"/>
    <property type="molecule type" value="Genomic_DNA"/>
</dbReference>
<gene>
    <name evidence="1" type="ORF">EV202_12313</name>
</gene>